<proteinExistence type="predicted"/>
<dbReference type="Proteomes" id="UP000478052">
    <property type="component" value="Unassembled WGS sequence"/>
</dbReference>
<keyword evidence="2" id="KW-1185">Reference proteome</keyword>
<gene>
    <name evidence="1" type="ORF">FWK35_00014015</name>
</gene>
<sequence>MYHIIFIATIHLADDTKRFGSLENISAFPFENFMLVLKKDVRSGHKVLQQLIHRYSERRALQFKRFKQCSNIEGPLKTFCNNTNRSLVPGVSSPQYSGWKTINFNVACQYQNRIQVLFK</sequence>
<dbReference type="EMBL" id="VUJU01001261">
    <property type="protein sequence ID" value="KAF0766119.1"/>
    <property type="molecule type" value="Genomic_DNA"/>
</dbReference>
<reference evidence="1 2" key="1">
    <citation type="submission" date="2019-08" db="EMBL/GenBank/DDBJ databases">
        <title>Whole genome of Aphis craccivora.</title>
        <authorList>
            <person name="Voronova N.V."/>
            <person name="Shulinski R.S."/>
            <person name="Bandarenka Y.V."/>
            <person name="Zhorov D.G."/>
            <person name="Warner D."/>
        </authorList>
    </citation>
    <scope>NUCLEOTIDE SEQUENCE [LARGE SCALE GENOMIC DNA]</scope>
    <source>
        <strain evidence="1">180601</strain>
        <tissue evidence="1">Whole Body</tissue>
    </source>
</reference>
<dbReference type="AlphaFoldDB" id="A0A6G0Z6N6"/>
<organism evidence="1 2">
    <name type="scientific">Aphis craccivora</name>
    <name type="common">Cowpea aphid</name>
    <dbReference type="NCBI Taxonomy" id="307492"/>
    <lineage>
        <taxon>Eukaryota</taxon>
        <taxon>Metazoa</taxon>
        <taxon>Ecdysozoa</taxon>
        <taxon>Arthropoda</taxon>
        <taxon>Hexapoda</taxon>
        <taxon>Insecta</taxon>
        <taxon>Pterygota</taxon>
        <taxon>Neoptera</taxon>
        <taxon>Paraneoptera</taxon>
        <taxon>Hemiptera</taxon>
        <taxon>Sternorrhyncha</taxon>
        <taxon>Aphidomorpha</taxon>
        <taxon>Aphidoidea</taxon>
        <taxon>Aphididae</taxon>
        <taxon>Aphidini</taxon>
        <taxon>Aphis</taxon>
        <taxon>Aphis</taxon>
    </lineage>
</organism>
<evidence type="ECO:0000313" key="2">
    <source>
        <dbReference type="Proteomes" id="UP000478052"/>
    </source>
</evidence>
<evidence type="ECO:0000313" key="1">
    <source>
        <dbReference type="EMBL" id="KAF0766119.1"/>
    </source>
</evidence>
<protein>
    <submittedName>
        <fullName evidence="1">Uncharacterized protein</fullName>
    </submittedName>
</protein>
<name>A0A6G0Z6N6_APHCR</name>
<comment type="caution">
    <text evidence="1">The sequence shown here is derived from an EMBL/GenBank/DDBJ whole genome shotgun (WGS) entry which is preliminary data.</text>
</comment>
<accession>A0A6G0Z6N6</accession>
<dbReference type="OrthoDB" id="7758130at2759"/>